<feature type="transmembrane region" description="Helical" evidence="3">
    <location>
        <begin position="60"/>
        <end position="79"/>
    </location>
</feature>
<keyword evidence="6" id="KW-1185">Reference proteome</keyword>
<dbReference type="InterPro" id="IPR052580">
    <property type="entry name" value="Lipid_Hydrolase"/>
</dbReference>
<reference evidence="5 6" key="1">
    <citation type="submission" date="2019-09" db="EMBL/GenBank/DDBJ databases">
        <title>Draft genome sequence of Ginsengibacter sp. BR5-29.</title>
        <authorList>
            <person name="Im W.-T."/>
        </authorList>
    </citation>
    <scope>NUCLEOTIDE SEQUENCE [LARGE SCALE GENOMIC DNA]</scope>
    <source>
        <strain evidence="5 6">BR5-29</strain>
    </source>
</reference>
<feature type="short sequence motif" description="GXGXXG" evidence="2">
    <location>
        <begin position="64"/>
        <end position="69"/>
    </location>
</feature>
<dbReference type="Gene3D" id="3.40.1090.10">
    <property type="entry name" value="Cytosolic phospholipase A2 catalytic domain"/>
    <property type="match status" value="2"/>
</dbReference>
<dbReference type="PANTHER" id="PTHR46394:SF1">
    <property type="entry name" value="PNPLA DOMAIN-CONTAINING PROTEIN"/>
    <property type="match status" value="1"/>
</dbReference>
<organism evidence="5 6">
    <name type="scientific">Ginsengibacter hankyongi</name>
    <dbReference type="NCBI Taxonomy" id="2607284"/>
    <lineage>
        <taxon>Bacteria</taxon>
        <taxon>Pseudomonadati</taxon>
        <taxon>Bacteroidota</taxon>
        <taxon>Chitinophagia</taxon>
        <taxon>Chitinophagales</taxon>
        <taxon>Chitinophagaceae</taxon>
        <taxon>Ginsengibacter</taxon>
    </lineage>
</organism>
<sequence>MSQPTAGHKPDKKSLVTEDFINHPDVLKCVEQLNTAFPKDTNPLIVSDVLDSDGNQYVNLVQKGGGVLGIALVGYTYILEKMGIRFLRLAGTSAGAINTALMTVIGKKEDSKSIPILKAICDLNFFNLVDGHPAARWIIKKFITHQDFTVKVKKWLTWIIMIAVLLVAGDFIFLGLEHKIQSLSFFTKLFFILTGFYFLIVGLVIFYSARLLKRLKNSGYGINPGDFFYDWIKQQLITNNVHTVSDLDAKAATLPQLHLRVDNPEGVASLTGDVTFITSELVTQNKIQFPEMCYLFREKANINTLQPAGFIRASMSIPMFFESYMINDIPCTSDEIKKAWLDTMDEPDPPSNARFVDGGMLSNFPINIFYNPKVITPRLPSFGIDLDDSKPDNTSKNATAWDLLGYFGRMFNTIRYYYDKDFLLKNKVYEKGIGKIPLAGYNWLNFFLSDQDKIDMFVLGAKSATQFLLNFDWNDYKNNRTMMQITLNKEKVAGNSKT</sequence>
<name>A0A5J5IAQ1_9BACT</name>
<dbReference type="GO" id="GO:0016787">
    <property type="term" value="F:hydrolase activity"/>
    <property type="evidence" value="ECO:0007669"/>
    <property type="project" value="UniProtKB-UniRule"/>
</dbReference>
<dbReference type="SUPFAM" id="SSF52151">
    <property type="entry name" value="FabD/lysophospholipase-like"/>
    <property type="match status" value="1"/>
</dbReference>
<keyword evidence="2" id="KW-0378">Hydrolase</keyword>
<keyword evidence="3" id="KW-1133">Transmembrane helix</keyword>
<evidence type="ECO:0000256" key="2">
    <source>
        <dbReference type="PROSITE-ProRule" id="PRU01161"/>
    </source>
</evidence>
<dbReference type="Proteomes" id="UP000326903">
    <property type="component" value="Unassembled WGS sequence"/>
</dbReference>
<evidence type="ECO:0000256" key="3">
    <source>
        <dbReference type="SAM" id="Phobius"/>
    </source>
</evidence>
<evidence type="ECO:0000313" key="5">
    <source>
        <dbReference type="EMBL" id="KAA9034523.1"/>
    </source>
</evidence>
<keyword evidence="3" id="KW-0812">Transmembrane</keyword>
<keyword evidence="3" id="KW-0472">Membrane</keyword>
<feature type="short sequence motif" description="DGA/G" evidence="2">
    <location>
        <begin position="357"/>
        <end position="359"/>
    </location>
</feature>
<dbReference type="Pfam" id="PF01734">
    <property type="entry name" value="Patatin"/>
    <property type="match status" value="1"/>
</dbReference>
<dbReference type="RefSeq" id="WP_150417070.1">
    <property type="nucleotide sequence ID" value="NZ_VYQF01000014.1"/>
</dbReference>
<dbReference type="InterPro" id="IPR002641">
    <property type="entry name" value="PNPLA_dom"/>
</dbReference>
<dbReference type="PROSITE" id="PS51635">
    <property type="entry name" value="PNPLA"/>
    <property type="match status" value="1"/>
</dbReference>
<feature type="transmembrane region" description="Helical" evidence="3">
    <location>
        <begin position="188"/>
        <end position="209"/>
    </location>
</feature>
<feature type="active site" description="Nucleophile" evidence="2">
    <location>
        <position position="93"/>
    </location>
</feature>
<dbReference type="PANTHER" id="PTHR46394">
    <property type="entry name" value="ANNEXIN"/>
    <property type="match status" value="1"/>
</dbReference>
<protein>
    <submittedName>
        <fullName evidence="5">Patatin</fullName>
    </submittedName>
</protein>
<proteinExistence type="predicted"/>
<evidence type="ECO:0000313" key="6">
    <source>
        <dbReference type="Proteomes" id="UP000326903"/>
    </source>
</evidence>
<feature type="domain" description="PNPLA" evidence="4">
    <location>
        <begin position="60"/>
        <end position="370"/>
    </location>
</feature>
<feature type="transmembrane region" description="Helical" evidence="3">
    <location>
        <begin position="155"/>
        <end position="176"/>
    </location>
</feature>
<dbReference type="InterPro" id="IPR016035">
    <property type="entry name" value="Acyl_Trfase/lysoPLipase"/>
</dbReference>
<dbReference type="AlphaFoldDB" id="A0A5J5IAQ1"/>
<comment type="caution">
    <text evidence="5">The sequence shown here is derived from an EMBL/GenBank/DDBJ whole genome shotgun (WGS) entry which is preliminary data.</text>
</comment>
<evidence type="ECO:0000256" key="1">
    <source>
        <dbReference type="ARBA" id="ARBA00023098"/>
    </source>
</evidence>
<keyword evidence="1 2" id="KW-0443">Lipid metabolism</keyword>
<feature type="short sequence motif" description="GXSXG" evidence="2">
    <location>
        <begin position="91"/>
        <end position="95"/>
    </location>
</feature>
<evidence type="ECO:0000259" key="4">
    <source>
        <dbReference type="PROSITE" id="PS51635"/>
    </source>
</evidence>
<feature type="active site" description="Proton acceptor" evidence="2">
    <location>
        <position position="357"/>
    </location>
</feature>
<gene>
    <name evidence="5" type="ORF">FW778_22060</name>
</gene>
<accession>A0A5J5IAQ1</accession>
<dbReference type="EMBL" id="VYQF01000014">
    <property type="protein sequence ID" value="KAA9034523.1"/>
    <property type="molecule type" value="Genomic_DNA"/>
</dbReference>
<dbReference type="GO" id="GO:0016042">
    <property type="term" value="P:lipid catabolic process"/>
    <property type="evidence" value="ECO:0007669"/>
    <property type="project" value="UniProtKB-UniRule"/>
</dbReference>
<keyword evidence="2" id="KW-0442">Lipid degradation</keyword>